<dbReference type="RefSeq" id="WP_316265798.1">
    <property type="nucleotide sequence ID" value="NZ_AP027742.1"/>
</dbReference>
<organism evidence="2 3">
    <name type="scientific">Claveliimonas bilis</name>
    <dbReference type="NCBI Taxonomy" id="3028070"/>
    <lineage>
        <taxon>Bacteria</taxon>
        <taxon>Bacillati</taxon>
        <taxon>Bacillota</taxon>
        <taxon>Clostridia</taxon>
        <taxon>Lachnospirales</taxon>
        <taxon>Lachnospiraceae</taxon>
        <taxon>Claveliimonas</taxon>
    </lineage>
</organism>
<keyword evidence="3" id="KW-1185">Reference proteome</keyword>
<reference evidence="3" key="1">
    <citation type="journal article" date="2023" name="Int. J. Syst. Evol. Microbiol.">
        <title>Claveliimonas bilis gen. nov., sp. nov., deoxycholic acid-producing bacteria isolated from human faeces, and reclassification of Sellimonas monacensis Zenner et al. 2021 as Claveliimonas monacensis comb. nov.</title>
        <authorList>
            <person name="Hisatomi A."/>
            <person name="Kastawa N.W.E.P.G."/>
            <person name="Song I."/>
            <person name="Ohkuma M."/>
            <person name="Fukiya S."/>
            <person name="Sakamoto M."/>
        </authorList>
    </citation>
    <scope>NUCLEOTIDE SEQUENCE [LARGE SCALE GENOMIC DNA]</scope>
    <source>
        <strain evidence="3">12BBH14</strain>
    </source>
</reference>
<protein>
    <submittedName>
        <fullName evidence="2">Uncharacterized protein</fullName>
    </submittedName>
</protein>
<dbReference type="EMBL" id="AP027742">
    <property type="protein sequence ID" value="BDZ78721.1"/>
    <property type="molecule type" value="Genomic_DNA"/>
</dbReference>
<gene>
    <name evidence="2" type="ORF">Lac1_29040</name>
</gene>
<feature type="chain" id="PRO_5047083979" evidence="1">
    <location>
        <begin position="32"/>
        <end position="251"/>
    </location>
</feature>
<name>A0ABN6YZ91_9FIRM</name>
<evidence type="ECO:0000313" key="3">
    <source>
        <dbReference type="Proteomes" id="UP001305815"/>
    </source>
</evidence>
<accession>A0ABN6YZ91</accession>
<evidence type="ECO:0000256" key="1">
    <source>
        <dbReference type="SAM" id="SignalP"/>
    </source>
</evidence>
<keyword evidence="1" id="KW-0732">Signal</keyword>
<dbReference type="Proteomes" id="UP001305815">
    <property type="component" value="Chromosome"/>
</dbReference>
<evidence type="ECO:0000313" key="2">
    <source>
        <dbReference type="EMBL" id="BDZ78721.1"/>
    </source>
</evidence>
<proteinExistence type="predicted"/>
<sequence length="251" mass="28112">MKRKRKYRLRAVMALLMALSILFSFKNSVFANEPQEIDAKSVESIEIANADDISYENDLKEAKNITDLDLESIGGKANISISENRNGFINYSFISKTPLKITTYRSGDIDETYSVISMAVRSDTTAGADESIDNGEEYCKMTAVETKAYNFRETGVHDLSAHPLCWGQQGDGGNYTLGIANEEGNPLIIASPKENTVYRKSNLGFQYFYSTYYWGILKCDFLVKYKHGNSEYVVSVTTQYGNVWEPGGGEH</sequence>
<feature type="signal peptide" evidence="1">
    <location>
        <begin position="1"/>
        <end position="31"/>
    </location>
</feature>